<dbReference type="Gene3D" id="3.40.50.720">
    <property type="entry name" value="NAD(P)-binding Rossmann-like Domain"/>
    <property type="match status" value="1"/>
</dbReference>
<reference evidence="2" key="1">
    <citation type="submission" date="2019-09" db="EMBL/GenBank/DDBJ databases">
        <title>Genomic analysis of Haloferax sp. CBA1149.</title>
        <authorList>
            <person name="Roh S.W."/>
        </authorList>
    </citation>
    <scope>NUCLEOTIDE SEQUENCE</scope>
    <source>
        <strain evidence="2">CBA1149</strain>
    </source>
</reference>
<gene>
    <name evidence="2" type="ORF">Hfx1149_15520</name>
</gene>
<comment type="caution">
    <text evidence="2">The sequence shown here is derived from an EMBL/GenBank/DDBJ whole genome shotgun (WGS) entry which is preliminary data.</text>
</comment>
<evidence type="ECO:0000256" key="1">
    <source>
        <dbReference type="ARBA" id="ARBA00006484"/>
    </source>
</evidence>
<accession>A0A643JYR2</accession>
<dbReference type="NCBIfam" id="NF005559">
    <property type="entry name" value="PRK07231.1"/>
    <property type="match status" value="1"/>
</dbReference>
<protein>
    <submittedName>
        <fullName evidence="2">3-oxoacyl-ACP reductase FabG</fullName>
    </submittedName>
</protein>
<name>A0A643JYR2_9EURY</name>
<comment type="similarity">
    <text evidence="1">Belongs to the short-chain dehydrogenases/reductases (SDR) family.</text>
</comment>
<dbReference type="AlphaFoldDB" id="A0A643JYR2"/>
<dbReference type="PROSITE" id="PS00061">
    <property type="entry name" value="ADH_SHORT"/>
    <property type="match status" value="1"/>
</dbReference>
<dbReference type="InterPro" id="IPR036291">
    <property type="entry name" value="NAD(P)-bd_dom_sf"/>
</dbReference>
<organism evidence="2">
    <name type="scientific">Haloferax sp. CBA1149</name>
    <dbReference type="NCBI Taxonomy" id="2650753"/>
    <lineage>
        <taxon>Archaea</taxon>
        <taxon>Methanobacteriati</taxon>
        <taxon>Methanobacteriota</taxon>
        <taxon>Stenosarchaea group</taxon>
        <taxon>Halobacteria</taxon>
        <taxon>Halobacteriales</taxon>
        <taxon>Haloferacaceae</taxon>
        <taxon>Haloferax</taxon>
    </lineage>
</organism>
<dbReference type="InterPro" id="IPR002347">
    <property type="entry name" value="SDR_fam"/>
</dbReference>
<dbReference type="RefSeq" id="WP_151139632.1">
    <property type="nucleotide sequence ID" value="NZ_VZUS01000004.1"/>
</dbReference>
<dbReference type="EMBL" id="VZUS01000004">
    <property type="protein sequence ID" value="KAB1185461.1"/>
    <property type="molecule type" value="Genomic_DNA"/>
</dbReference>
<dbReference type="FunFam" id="3.40.50.720:FF:000084">
    <property type="entry name" value="Short-chain dehydrogenase reductase"/>
    <property type="match status" value="1"/>
</dbReference>
<sequence length="251" mass="25949">MESLDGKTAVVTGASSGIGRGIAKGLAEAGATVAVNHPPNSTEAEKAATVVDEIRAAGGDAFALEGDVSDEASVRAMVETFESAHGPADVLVNNAGIVTQSPLAEMPVEMWDEVMAVDLRGVFLVTRFFLPGMLDAGRGSIVNVASQLGIKGATELVHYSAAKGGVITFTRALAREISPTVRVNAIAPGPIETDLLGDLSEEWRAAKEAELPMGRLGRVEDVVPTAVFLASDDSAYYTGQTLSPDGGDAMH</sequence>
<dbReference type="SUPFAM" id="SSF51735">
    <property type="entry name" value="NAD(P)-binding Rossmann-fold domains"/>
    <property type="match status" value="1"/>
</dbReference>
<dbReference type="Pfam" id="PF13561">
    <property type="entry name" value="adh_short_C2"/>
    <property type="match status" value="1"/>
</dbReference>
<dbReference type="PANTHER" id="PTHR42760">
    <property type="entry name" value="SHORT-CHAIN DEHYDROGENASES/REDUCTASES FAMILY MEMBER"/>
    <property type="match status" value="1"/>
</dbReference>
<dbReference type="InterPro" id="IPR020904">
    <property type="entry name" value="Sc_DH/Rdtase_CS"/>
</dbReference>
<evidence type="ECO:0000313" key="2">
    <source>
        <dbReference type="EMBL" id="KAB1185461.1"/>
    </source>
</evidence>
<dbReference type="PRINTS" id="PR00080">
    <property type="entry name" value="SDRFAMILY"/>
</dbReference>
<dbReference type="GO" id="GO:0016616">
    <property type="term" value="F:oxidoreductase activity, acting on the CH-OH group of donors, NAD or NADP as acceptor"/>
    <property type="evidence" value="ECO:0007669"/>
    <property type="project" value="TreeGrafter"/>
</dbReference>
<dbReference type="PRINTS" id="PR00081">
    <property type="entry name" value="GDHRDH"/>
</dbReference>
<proteinExistence type="inferred from homology"/>